<dbReference type="AlphaFoldDB" id="A0A8J2J5S3"/>
<proteinExistence type="predicted"/>
<dbReference type="OrthoDB" id="8193465at2759"/>
<dbReference type="EMBL" id="CAJVCH010015744">
    <property type="protein sequence ID" value="CAG7680094.1"/>
    <property type="molecule type" value="Genomic_DNA"/>
</dbReference>
<comment type="caution">
    <text evidence="1">The sequence shown here is derived from an EMBL/GenBank/DDBJ whole genome shotgun (WGS) entry which is preliminary data.</text>
</comment>
<keyword evidence="2" id="KW-1185">Reference proteome</keyword>
<sequence>YHALRTGCASEGLVSLTGFPTQTLKYKHESKAVDSERLDVVWQTLLPCSKAGFLIGIS</sequence>
<accession>A0A8J2J5S3</accession>
<feature type="non-terminal residue" evidence="1">
    <location>
        <position position="1"/>
    </location>
</feature>
<protein>
    <submittedName>
        <fullName evidence="1">Uncharacterized protein</fullName>
    </submittedName>
</protein>
<gene>
    <name evidence="1" type="ORF">AFUS01_LOCUS2724</name>
</gene>
<name>A0A8J2J5S3_9HEXA</name>
<evidence type="ECO:0000313" key="2">
    <source>
        <dbReference type="Proteomes" id="UP000708208"/>
    </source>
</evidence>
<reference evidence="1" key="1">
    <citation type="submission" date="2021-06" db="EMBL/GenBank/DDBJ databases">
        <authorList>
            <person name="Hodson N. C."/>
            <person name="Mongue J. A."/>
            <person name="Jaron S. K."/>
        </authorList>
    </citation>
    <scope>NUCLEOTIDE SEQUENCE</scope>
</reference>
<dbReference type="Proteomes" id="UP000708208">
    <property type="component" value="Unassembled WGS sequence"/>
</dbReference>
<organism evidence="1 2">
    <name type="scientific">Allacma fusca</name>
    <dbReference type="NCBI Taxonomy" id="39272"/>
    <lineage>
        <taxon>Eukaryota</taxon>
        <taxon>Metazoa</taxon>
        <taxon>Ecdysozoa</taxon>
        <taxon>Arthropoda</taxon>
        <taxon>Hexapoda</taxon>
        <taxon>Collembola</taxon>
        <taxon>Symphypleona</taxon>
        <taxon>Sminthuridae</taxon>
        <taxon>Allacma</taxon>
    </lineage>
</organism>
<evidence type="ECO:0000313" key="1">
    <source>
        <dbReference type="EMBL" id="CAG7680094.1"/>
    </source>
</evidence>
<feature type="non-terminal residue" evidence="1">
    <location>
        <position position="58"/>
    </location>
</feature>